<dbReference type="PANTHER" id="PTHR31062">
    <property type="entry name" value="XYLOGLUCAN ENDOTRANSGLUCOSYLASE/HYDROLASE PROTEIN 8-RELATED"/>
    <property type="match status" value="1"/>
</dbReference>
<comment type="caution">
    <text evidence="11">The sequence shown here is derived from an EMBL/GenBank/DDBJ whole genome shotgun (WGS) entry which is preliminary data.</text>
</comment>
<keyword evidence="9" id="KW-0732">Signal</keyword>
<gene>
    <name evidence="11" type="ORF">F0262_04665</name>
</gene>
<evidence type="ECO:0000256" key="3">
    <source>
        <dbReference type="ARBA" id="ARBA00022801"/>
    </source>
</evidence>
<evidence type="ECO:0000313" key="11">
    <source>
        <dbReference type="EMBL" id="NOH47347.1"/>
    </source>
</evidence>
<reference evidence="11 12" key="1">
    <citation type="submission" date="2019-08" db="EMBL/GenBank/DDBJ databases">
        <title>Draft genome sequencing and comparative genomics of hatchery-associated Vibrios.</title>
        <authorList>
            <person name="Kehlet-Delgado H."/>
            <person name="Mueller R.S."/>
        </authorList>
    </citation>
    <scope>NUCLEOTIDE SEQUENCE [LARGE SCALE GENOMIC DNA]</scope>
    <source>
        <strain evidence="11 12">00-78-3</strain>
    </source>
</reference>
<keyword evidence="4" id="KW-0326">Glycosidase</keyword>
<dbReference type="InterPro" id="IPR000757">
    <property type="entry name" value="Beta-glucanase-like"/>
</dbReference>
<feature type="chain" id="PRO_5030906206" description="Beta-glucanase" evidence="9">
    <location>
        <begin position="24"/>
        <end position="261"/>
    </location>
</feature>
<dbReference type="GO" id="GO:0004553">
    <property type="term" value="F:hydrolase activity, hydrolyzing O-glycosyl compounds"/>
    <property type="evidence" value="ECO:0007669"/>
    <property type="project" value="InterPro"/>
</dbReference>
<feature type="signal peptide" evidence="9">
    <location>
        <begin position="1"/>
        <end position="23"/>
    </location>
</feature>
<evidence type="ECO:0000256" key="7">
    <source>
        <dbReference type="ARBA" id="ARBA00031665"/>
    </source>
</evidence>
<dbReference type="SUPFAM" id="SSF49899">
    <property type="entry name" value="Concanavalin A-like lectins/glucanases"/>
    <property type="match status" value="1"/>
</dbReference>
<evidence type="ECO:0000256" key="8">
    <source>
        <dbReference type="PIRSR" id="PIRSR608264-1"/>
    </source>
</evidence>
<dbReference type="InterPro" id="IPR044791">
    <property type="entry name" value="Beta-glucanase/XTH"/>
</dbReference>
<evidence type="ECO:0000256" key="5">
    <source>
        <dbReference type="ARBA" id="ARBA00029722"/>
    </source>
</evidence>
<dbReference type="PRINTS" id="PR00737">
    <property type="entry name" value="GLHYDRLASE16"/>
</dbReference>
<evidence type="ECO:0000256" key="1">
    <source>
        <dbReference type="ARBA" id="ARBA00006865"/>
    </source>
</evidence>
<evidence type="ECO:0000256" key="6">
    <source>
        <dbReference type="ARBA" id="ARBA00029771"/>
    </source>
</evidence>
<comment type="similarity">
    <text evidence="1">Belongs to the glycosyl hydrolase 16 family.</text>
</comment>
<dbReference type="PROSITE" id="PS51762">
    <property type="entry name" value="GH16_2"/>
    <property type="match status" value="1"/>
</dbReference>
<feature type="domain" description="GH16" evidence="10">
    <location>
        <begin position="16"/>
        <end position="254"/>
    </location>
</feature>
<evidence type="ECO:0000256" key="2">
    <source>
        <dbReference type="ARBA" id="ARBA00014569"/>
    </source>
</evidence>
<protein>
    <recommendedName>
        <fullName evidence="2">Beta-glucanase</fullName>
    </recommendedName>
    <alternativeName>
        <fullName evidence="7">1,3-1,4-beta-D-glucan 4-glucanohydrolase</fullName>
    </alternativeName>
    <alternativeName>
        <fullName evidence="6">Endo-beta-1,3-1,4 glucanase</fullName>
    </alternativeName>
    <alternativeName>
        <fullName evidence="5">Lichenase</fullName>
    </alternativeName>
</protein>
<dbReference type="EMBL" id="VTYN01000004">
    <property type="protein sequence ID" value="NOH47347.1"/>
    <property type="molecule type" value="Genomic_DNA"/>
</dbReference>
<name>A0A7Y3Z6U3_9VIBR</name>
<evidence type="ECO:0000256" key="9">
    <source>
        <dbReference type="SAM" id="SignalP"/>
    </source>
</evidence>
<organism evidence="11 12">
    <name type="scientific">Vibrio rotiferianus</name>
    <dbReference type="NCBI Taxonomy" id="190895"/>
    <lineage>
        <taxon>Bacteria</taxon>
        <taxon>Pseudomonadati</taxon>
        <taxon>Pseudomonadota</taxon>
        <taxon>Gammaproteobacteria</taxon>
        <taxon>Vibrionales</taxon>
        <taxon>Vibrionaceae</taxon>
        <taxon>Vibrio</taxon>
    </lineage>
</organism>
<feature type="active site" description="Nucleophile" evidence="8">
    <location>
        <position position="135"/>
    </location>
</feature>
<dbReference type="Pfam" id="PF00722">
    <property type="entry name" value="Glyco_hydro_16"/>
    <property type="match status" value="1"/>
</dbReference>
<feature type="active site" description="Proton donor" evidence="8">
    <location>
        <position position="139"/>
    </location>
</feature>
<evidence type="ECO:0000313" key="12">
    <source>
        <dbReference type="Proteomes" id="UP000572072"/>
    </source>
</evidence>
<dbReference type="AlphaFoldDB" id="A0A7Y3Z6U3"/>
<evidence type="ECO:0000259" key="10">
    <source>
        <dbReference type="PROSITE" id="PS51762"/>
    </source>
</evidence>
<dbReference type="GO" id="GO:0005975">
    <property type="term" value="P:carbohydrate metabolic process"/>
    <property type="evidence" value="ECO:0007669"/>
    <property type="project" value="InterPro"/>
</dbReference>
<accession>A0A7Y3Z6U3</accession>
<dbReference type="InterPro" id="IPR013320">
    <property type="entry name" value="ConA-like_dom_sf"/>
</dbReference>
<evidence type="ECO:0000256" key="4">
    <source>
        <dbReference type="ARBA" id="ARBA00023295"/>
    </source>
</evidence>
<dbReference type="InterPro" id="IPR008264">
    <property type="entry name" value="Beta_glucanase"/>
</dbReference>
<proteinExistence type="inferred from homology"/>
<dbReference type="Proteomes" id="UP000572072">
    <property type="component" value="Unassembled WGS sequence"/>
</dbReference>
<keyword evidence="3 11" id="KW-0378">Hydrolase</keyword>
<dbReference type="Gene3D" id="2.60.120.200">
    <property type="match status" value="1"/>
</dbReference>
<sequence>MSIKCLRMTSVFPLVLMSASAFSSSFSDDLTKLDESRWWLSDGWSNGFPFYSRWDADAVSFNRKGMKITLSPEEKRNENGDLVFSSGELRSQEFFSYGCFEVDMKPVKAPGVVSSFFLFSGPFDKPDDGNGIHNEIDIEFLGSNTNMVQLNFWTDDDAYANSHETIIFLGFDASKSFHRYGIYWGKDFLEWFIDGKSVLKVRNSIYDPIPSVESSRLRVMANVWATDPQISNWAGLFNVTKAKAYSARYRNFTYTQDQHCE</sequence>